<accession>A0A8S9QFS0</accession>
<evidence type="ECO:0000313" key="2">
    <source>
        <dbReference type="Proteomes" id="UP000712600"/>
    </source>
</evidence>
<reference evidence="1" key="1">
    <citation type="submission" date="2019-12" db="EMBL/GenBank/DDBJ databases">
        <title>Genome sequencing and annotation of Brassica cretica.</title>
        <authorList>
            <person name="Studholme D.J."/>
            <person name="Sarris P."/>
        </authorList>
    </citation>
    <scope>NUCLEOTIDE SEQUENCE</scope>
    <source>
        <strain evidence="1">PFS-109/04</strain>
        <tissue evidence="1">Leaf</tissue>
    </source>
</reference>
<comment type="caution">
    <text evidence="1">The sequence shown here is derived from an EMBL/GenBank/DDBJ whole genome shotgun (WGS) entry which is preliminary data.</text>
</comment>
<sequence length="231" mass="26628">MRSDSSNKSGSSLDDWENDYYNPTLAVHTATPSARATLHTEEYDEDYEEERATEYRVIRTEEDRLLHHSYRTRNATSIDRTVPTSIETHHHQTNHKRASTGISYYTLVVDGVDRAQEGDYSIGSWADDHSVGQMITITSYAVETVVHEPGAENIFMQQCNIPEHQQKVTNEFNDTANRVDGRFKPKYQQHTRPSMSIEHRSTYTPSLEKEPMTVIELGDSTRRRRMSMEPT</sequence>
<proteinExistence type="predicted"/>
<name>A0A8S9QFS0_BRACR</name>
<dbReference type="AlphaFoldDB" id="A0A8S9QFS0"/>
<dbReference type="EMBL" id="QGKX02001290">
    <property type="protein sequence ID" value="KAF3541489.1"/>
    <property type="molecule type" value="Genomic_DNA"/>
</dbReference>
<evidence type="ECO:0000313" key="1">
    <source>
        <dbReference type="EMBL" id="KAF3541489.1"/>
    </source>
</evidence>
<dbReference type="Proteomes" id="UP000712600">
    <property type="component" value="Unassembled WGS sequence"/>
</dbReference>
<protein>
    <submittedName>
        <fullName evidence="1">Uncharacterized protein</fullName>
    </submittedName>
</protein>
<gene>
    <name evidence="1" type="ORF">F2Q69_00022648</name>
</gene>
<organism evidence="1 2">
    <name type="scientific">Brassica cretica</name>
    <name type="common">Mustard</name>
    <dbReference type="NCBI Taxonomy" id="69181"/>
    <lineage>
        <taxon>Eukaryota</taxon>
        <taxon>Viridiplantae</taxon>
        <taxon>Streptophyta</taxon>
        <taxon>Embryophyta</taxon>
        <taxon>Tracheophyta</taxon>
        <taxon>Spermatophyta</taxon>
        <taxon>Magnoliopsida</taxon>
        <taxon>eudicotyledons</taxon>
        <taxon>Gunneridae</taxon>
        <taxon>Pentapetalae</taxon>
        <taxon>rosids</taxon>
        <taxon>malvids</taxon>
        <taxon>Brassicales</taxon>
        <taxon>Brassicaceae</taxon>
        <taxon>Brassiceae</taxon>
        <taxon>Brassica</taxon>
    </lineage>
</organism>